<evidence type="ECO:0000256" key="2">
    <source>
        <dbReference type="ARBA" id="ARBA00022692"/>
    </source>
</evidence>
<evidence type="ECO:0000256" key="4">
    <source>
        <dbReference type="ARBA" id="ARBA00023136"/>
    </source>
</evidence>
<proteinExistence type="inferred from homology"/>
<keyword evidence="3 8" id="KW-1133">Transmembrane helix</keyword>
<dbReference type="SMART" id="SM00283">
    <property type="entry name" value="MA"/>
    <property type="match status" value="1"/>
</dbReference>
<dbReference type="PRINTS" id="PR00260">
    <property type="entry name" value="CHEMTRNSDUCR"/>
</dbReference>
<dbReference type="AlphaFoldDB" id="A0AAD1C5J5"/>
<dbReference type="PROSITE" id="PS50111">
    <property type="entry name" value="CHEMOTAXIS_TRANSDUC_2"/>
    <property type="match status" value="1"/>
</dbReference>
<dbReference type="SUPFAM" id="SSF58104">
    <property type="entry name" value="Methyl-accepting chemotaxis protein (MCP) signaling domain"/>
    <property type="match status" value="1"/>
</dbReference>
<comment type="similarity">
    <text evidence="6">Belongs to the methyl-accepting chemotaxis (MCP) protein family.</text>
</comment>
<evidence type="ECO:0000256" key="1">
    <source>
        <dbReference type="ARBA" id="ARBA00004370"/>
    </source>
</evidence>
<name>A0AAD1C5J5_METFU</name>
<accession>A0AAD1C5J5</accession>
<keyword evidence="4 8" id="KW-0472">Membrane</keyword>
<feature type="transmembrane region" description="Helical" evidence="8">
    <location>
        <begin position="20"/>
        <end position="44"/>
    </location>
</feature>
<evidence type="ECO:0000313" key="11">
    <source>
        <dbReference type="Proteomes" id="UP000218554"/>
    </source>
</evidence>
<sequence>MNEIHPQEKHRLGRLFEPGIALLAATGAGLWLPLGLALCATASASDGAQPVALGLLACSLYLAVALRLLEQRQRHLERFWLDELAHLLGRSPGCDPATLLVTCDQQLRAAERLQSEVRFSSQALEQLAQTAHVQGCEQNQRVNMIAAASEQIERSLSGVDELAGNARVAFAAALGQGEDGCRAAEKLGQGMGAIHDSLGDTADAVKHLLHSTALVEQSVQGIQNLAKQTQLLALNASIEAARAGEQGRGFAVVADEVRRMAGATDETTRGITAAATAIAAAVGQVEREVSHHRELLEQGSEESGRLAESLDQLARKSRDNLQRFGSMQQALGEHHQANQALCEQLQQISDSLETQSGQTRSLHDLTRYLSRLAGEVA</sequence>
<reference evidence="11" key="1">
    <citation type="submission" date="2015-05" db="EMBL/GenBank/DDBJ databases">
        <title>Draft genome sequencing of a biphenyl-degrading bacterium, Pseudomonas balearica KF707 (=NBRC110670).</title>
        <authorList>
            <person name="Kimura N."/>
            <person name="Hirose J."/>
            <person name="Watanabe T."/>
            <person name="Suenaga H."/>
            <person name="Fujihara H."/>
            <person name="Noguchi M."/>
            <person name="Hashimoto M."/>
            <person name="Shimodaira J."/>
            <person name="Tsuchikane K."/>
            <person name="Hosoyama A."/>
            <person name="Yamazoe A."/>
            <person name="Fujita N."/>
            <person name="Furukawa K."/>
        </authorList>
    </citation>
    <scope>NUCLEOTIDE SEQUENCE [LARGE SCALE GENOMIC DNA]</scope>
    <source>
        <strain evidence="11">DSM 10086 / NBRC 110670 / KF707</strain>
    </source>
</reference>
<protein>
    <submittedName>
        <fullName evidence="10">Methyl-accepting chemotaxis protein</fullName>
    </submittedName>
</protein>
<dbReference type="InterPro" id="IPR004089">
    <property type="entry name" value="MCPsignal_dom"/>
</dbReference>
<comment type="subcellular location">
    <subcellularLocation>
        <location evidence="1">Membrane</location>
    </subcellularLocation>
</comment>
<evidence type="ECO:0000259" key="9">
    <source>
        <dbReference type="PROSITE" id="PS50111"/>
    </source>
</evidence>
<evidence type="ECO:0000256" key="3">
    <source>
        <dbReference type="ARBA" id="ARBA00022989"/>
    </source>
</evidence>
<evidence type="ECO:0000256" key="7">
    <source>
        <dbReference type="PROSITE-ProRule" id="PRU00284"/>
    </source>
</evidence>
<feature type="domain" description="Methyl-accepting transducer" evidence="9">
    <location>
        <begin position="113"/>
        <end position="349"/>
    </location>
</feature>
<dbReference type="PANTHER" id="PTHR32089:SF112">
    <property type="entry name" value="LYSOZYME-LIKE PROTEIN-RELATED"/>
    <property type="match status" value="1"/>
</dbReference>
<dbReference type="Proteomes" id="UP000218554">
    <property type="component" value="Chromosome"/>
</dbReference>
<keyword evidence="2 8" id="KW-0812">Transmembrane</keyword>
<dbReference type="GO" id="GO:0016020">
    <property type="term" value="C:membrane"/>
    <property type="evidence" value="ECO:0007669"/>
    <property type="project" value="UniProtKB-SubCell"/>
</dbReference>
<organism evidence="10 11">
    <name type="scientific">Metapseudomonas furukawaii</name>
    <name type="common">Pseudomonas furukawaii</name>
    <dbReference type="NCBI Taxonomy" id="1149133"/>
    <lineage>
        <taxon>Bacteria</taxon>
        <taxon>Pseudomonadati</taxon>
        <taxon>Pseudomonadota</taxon>
        <taxon>Gammaproteobacteria</taxon>
        <taxon>Pseudomonadales</taxon>
        <taxon>Pseudomonadaceae</taxon>
        <taxon>Metapseudomonas</taxon>
    </lineage>
</organism>
<evidence type="ECO:0000256" key="6">
    <source>
        <dbReference type="ARBA" id="ARBA00029447"/>
    </source>
</evidence>
<evidence type="ECO:0000313" key="10">
    <source>
        <dbReference type="EMBL" id="BAU76014.1"/>
    </source>
</evidence>
<dbReference type="RefSeq" id="WP_003450302.1">
    <property type="nucleotide sequence ID" value="NZ_AJMR01000110.1"/>
</dbReference>
<keyword evidence="5 7" id="KW-0807">Transducer</keyword>
<dbReference type="EMBL" id="AP014862">
    <property type="protein sequence ID" value="BAU76014.1"/>
    <property type="molecule type" value="Genomic_DNA"/>
</dbReference>
<dbReference type="InterPro" id="IPR004090">
    <property type="entry name" value="Chemotax_Me-accpt_rcpt"/>
</dbReference>
<dbReference type="GO" id="GO:0004888">
    <property type="term" value="F:transmembrane signaling receptor activity"/>
    <property type="evidence" value="ECO:0007669"/>
    <property type="project" value="InterPro"/>
</dbReference>
<dbReference type="GO" id="GO:0007165">
    <property type="term" value="P:signal transduction"/>
    <property type="evidence" value="ECO:0007669"/>
    <property type="project" value="UniProtKB-KW"/>
</dbReference>
<evidence type="ECO:0000256" key="8">
    <source>
        <dbReference type="SAM" id="Phobius"/>
    </source>
</evidence>
<dbReference type="GO" id="GO:0006935">
    <property type="term" value="P:chemotaxis"/>
    <property type="evidence" value="ECO:0007669"/>
    <property type="project" value="InterPro"/>
</dbReference>
<dbReference type="Gene3D" id="1.10.287.950">
    <property type="entry name" value="Methyl-accepting chemotaxis protein"/>
    <property type="match status" value="1"/>
</dbReference>
<feature type="transmembrane region" description="Helical" evidence="8">
    <location>
        <begin position="50"/>
        <end position="69"/>
    </location>
</feature>
<reference evidence="10 11" key="2">
    <citation type="journal article" date="2017" name="Int. J. Syst. Evol. Microbiol.">
        <title>Pseudomonas furukawaii sp. nov., a polychlorinated biphenyl-degrading bacterium isolated from biphenyl-contaminated soil in Japan.</title>
        <authorList>
            <person name="Kimura N."/>
            <person name="Watanabe T."/>
            <person name="Suenaga H."/>
            <person name="Fujihara H."/>
            <person name="Futagami T."/>
            <person name="Goto M."/>
            <person name="Hanada S."/>
            <person name="Hirose J."/>
        </authorList>
    </citation>
    <scope>NUCLEOTIDE SEQUENCE [LARGE SCALE GENOMIC DNA]</scope>
    <source>
        <strain evidence="11">DSM 10086 / NBRC 110670 / KF707</strain>
    </source>
</reference>
<keyword evidence="11" id="KW-1185">Reference proteome</keyword>
<dbReference type="KEGG" id="pfuw:KF707C_43260"/>
<gene>
    <name evidence="10" type="ORF">KF707C_43260</name>
</gene>
<dbReference type="PANTHER" id="PTHR32089">
    <property type="entry name" value="METHYL-ACCEPTING CHEMOTAXIS PROTEIN MCPB"/>
    <property type="match status" value="1"/>
</dbReference>
<evidence type="ECO:0000256" key="5">
    <source>
        <dbReference type="ARBA" id="ARBA00023224"/>
    </source>
</evidence>
<dbReference type="Pfam" id="PF00015">
    <property type="entry name" value="MCPsignal"/>
    <property type="match status" value="1"/>
</dbReference>